<evidence type="ECO:0000313" key="12">
    <source>
        <dbReference type="Proteomes" id="UP000567179"/>
    </source>
</evidence>
<feature type="region of interest" description="Disordered" evidence="8">
    <location>
        <begin position="763"/>
        <end position="812"/>
    </location>
</feature>
<keyword evidence="2" id="KW-0378">Hydrolase</keyword>
<dbReference type="Proteomes" id="UP000567179">
    <property type="component" value="Unassembled WGS sequence"/>
</dbReference>
<dbReference type="PROSITE" id="PS51164">
    <property type="entry name" value="CBM1_2"/>
    <property type="match status" value="1"/>
</dbReference>
<comment type="caution">
    <text evidence="11">The sequence shown here is derived from an EMBL/GenBank/DDBJ whole genome shotgun (WGS) entry which is preliminary data.</text>
</comment>
<evidence type="ECO:0000256" key="1">
    <source>
        <dbReference type="ARBA" id="ARBA00022729"/>
    </source>
</evidence>
<dbReference type="SMART" id="SM00236">
    <property type="entry name" value="fCBD"/>
    <property type="match status" value="1"/>
</dbReference>
<keyword evidence="1 9" id="KW-0732">Signal</keyword>
<reference evidence="11 12" key="1">
    <citation type="journal article" date="2020" name="ISME J.">
        <title>Uncovering the hidden diversity of litter-decomposition mechanisms in mushroom-forming fungi.</title>
        <authorList>
            <person name="Floudas D."/>
            <person name="Bentzer J."/>
            <person name="Ahren D."/>
            <person name="Johansson T."/>
            <person name="Persson P."/>
            <person name="Tunlid A."/>
        </authorList>
    </citation>
    <scope>NUCLEOTIDE SEQUENCE [LARGE SCALE GENOMIC DNA]</scope>
    <source>
        <strain evidence="11 12">CBS 101986</strain>
    </source>
</reference>
<gene>
    <name evidence="11" type="ORF">D9619_003035</name>
</gene>
<dbReference type="PANTHER" id="PTHR43739">
    <property type="entry name" value="XYLOGLUCANASE (EUROFUNG)"/>
    <property type="match status" value="1"/>
</dbReference>
<evidence type="ECO:0000256" key="3">
    <source>
        <dbReference type="ARBA" id="ARBA00023001"/>
    </source>
</evidence>
<dbReference type="InterPro" id="IPR015943">
    <property type="entry name" value="WD40/YVTN_repeat-like_dom_sf"/>
</dbReference>
<evidence type="ECO:0000259" key="10">
    <source>
        <dbReference type="PROSITE" id="PS51164"/>
    </source>
</evidence>
<dbReference type="Gene3D" id="2.130.10.10">
    <property type="entry name" value="YVTN repeat-like/Quinoprotein amine dehydrogenase"/>
    <property type="match status" value="2"/>
</dbReference>
<keyword evidence="6" id="KW-0624">Polysaccharide degradation</keyword>
<dbReference type="Pfam" id="PF00734">
    <property type="entry name" value="CBM_1"/>
    <property type="match status" value="1"/>
</dbReference>
<evidence type="ECO:0000256" key="8">
    <source>
        <dbReference type="SAM" id="MobiDB-lite"/>
    </source>
</evidence>
<dbReference type="InterPro" id="IPR052025">
    <property type="entry name" value="Xyloglucanase_GH74"/>
</dbReference>
<evidence type="ECO:0000256" key="7">
    <source>
        <dbReference type="ARBA" id="ARBA00037986"/>
    </source>
</evidence>
<dbReference type="EMBL" id="JAACJJ010000056">
    <property type="protein sequence ID" value="KAF5313271.1"/>
    <property type="molecule type" value="Genomic_DNA"/>
</dbReference>
<keyword evidence="12" id="KW-1185">Reference proteome</keyword>
<evidence type="ECO:0000256" key="5">
    <source>
        <dbReference type="ARBA" id="ARBA00023295"/>
    </source>
</evidence>
<dbReference type="AlphaFoldDB" id="A0A8H5EUZ3"/>
<dbReference type="GO" id="GO:0005576">
    <property type="term" value="C:extracellular region"/>
    <property type="evidence" value="ECO:0007669"/>
    <property type="project" value="InterPro"/>
</dbReference>
<dbReference type="PROSITE" id="PS00562">
    <property type="entry name" value="CBM1_1"/>
    <property type="match status" value="1"/>
</dbReference>
<keyword evidence="5" id="KW-0326">Glycosidase</keyword>
<dbReference type="GO" id="GO:0010411">
    <property type="term" value="P:xyloglucan metabolic process"/>
    <property type="evidence" value="ECO:0007669"/>
    <property type="project" value="TreeGrafter"/>
</dbReference>
<dbReference type="SUPFAM" id="SSF110296">
    <property type="entry name" value="Oligoxyloglucan reducing end-specific cellobiohydrolase"/>
    <property type="match status" value="2"/>
</dbReference>
<dbReference type="InterPro" id="IPR035971">
    <property type="entry name" value="CBD_sf"/>
</dbReference>
<feature type="domain" description="CBM1" evidence="10">
    <location>
        <begin position="816"/>
        <end position="852"/>
    </location>
</feature>
<dbReference type="FunFam" id="2.130.10.10:FF:000534">
    <property type="entry name" value="Xyloglucanase Xgh74A"/>
    <property type="match status" value="1"/>
</dbReference>
<feature type="signal peptide" evidence="9">
    <location>
        <begin position="1"/>
        <end position="21"/>
    </location>
</feature>
<dbReference type="GO" id="GO:0030245">
    <property type="term" value="P:cellulose catabolic process"/>
    <property type="evidence" value="ECO:0007669"/>
    <property type="project" value="UniProtKB-KW"/>
</dbReference>
<evidence type="ECO:0000313" key="11">
    <source>
        <dbReference type="EMBL" id="KAF5313271.1"/>
    </source>
</evidence>
<sequence>MAKFQILIAFVAGALLPLVDAVTSQTYSWKQVKIGGGGGFVPGIVFNPSQKGLAFARTDIGGAYKLNADDSWTPLLDFADSTRWNYWGVDALATDPVDPKRLYLATGMYTNSWDPNNGQILISTDTGATFTSSSLPFKVGGNMPGRGMGERLAIDPNSNGILFFGARSGNGLWKSTNFGATWSKVTGFTDTGKSVTQSTLCAPTDSCAGSYIADPTDTSGYNSDKVGIAWVTFDKSSGSTGSATPRIFVGVANKGSTSIYVTNNAGATWSALAGQNTTYIPHKGVISPAEKSLYVSYSDGAGPYDGTAGSIYKYNITSGVWKDITPVSGSDLYFGFGGIAVDLQKPGTIMVAALNSWWPDGQIFRSTDGGSTWSPLWAWASYPDLNKYYTYSNSLAPWLGPNYVDTTAGDKQIGWMMEALVIDPFDSNHWLYGTGATVFLQWDTVHNVTIKSLADGIEETSIQSLISPPTGPSLISAVGDLGGFTHLSLTTAPSTGFINPTWPTSIDIDYAGNKPTNLVRIGTGDSTTGKQVALSTDSGVTWNQDYGAADNVNGGKVAFSADADTVLWRTSGNGVMVSQFTNAFVAVPTLPSDAQIASDKKNNSIFYGASGSSFYLSVDGGKTFAAKGSLGSSTAPAKVVVNPGVTGDVWVSTDKGLFRSTNSGSTFTAISAVTQAWAFGFGAPKTTGGYPAIFAAAVIGGVTGYFRSDDTGANWVQINDVAHGFGSASSNPVIGDPRIYGRVYVGTNGRGIFYGDVSGSVVTTSTPSSTSTPPSSTTTKSSTTITSTATTKTTTTTTTKSSTTTTSTSATPTSTGTVAGYGQCGGQNYSGPTICVSGFKCVYSNAFYSQCVPA</sequence>
<organism evidence="11 12">
    <name type="scientific">Psilocybe cf. subviscida</name>
    <dbReference type="NCBI Taxonomy" id="2480587"/>
    <lineage>
        <taxon>Eukaryota</taxon>
        <taxon>Fungi</taxon>
        <taxon>Dikarya</taxon>
        <taxon>Basidiomycota</taxon>
        <taxon>Agaricomycotina</taxon>
        <taxon>Agaricomycetes</taxon>
        <taxon>Agaricomycetidae</taxon>
        <taxon>Agaricales</taxon>
        <taxon>Agaricineae</taxon>
        <taxon>Strophariaceae</taxon>
        <taxon>Psilocybe</taxon>
    </lineage>
</organism>
<evidence type="ECO:0000256" key="6">
    <source>
        <dbReference type="ARBA" id="ARBA00023326"/>
    </source>
</evidence>
<dbReference type="SUPFAM" id="SSF57180">
    <property type="entry name" value="Cellulose-binding domain"/>
    <property type="match status" value="1"/>
</dbReference>
<comment type="similarity">
    <text evidence="7">Belongs to the glycosyl hydrolase 74 family.</text>
</comment>
<keyword evidence="4" id="KW-0119">Carbohydrate metabolism</keyword>
<proteinExistence type="inferred from homology"/>
<evidence type="ECO:0000256" key="4">
    <source>
        <dbReference type="ARBA" id="ARBA00023277"/>
    </source>
</evidence>
<dbReference type="OrthoDB" id="2151161at2759"/>
<feature type="chain" id="PRO_5034331506" description="CBM1 domain-containing protein" evidence="9">
    <location>
        <begin position="22"/>
        <end position="854"/>
    </location>
</feature>
<name>A0A8H5EUZ3_9AGAR</name>
<accession>A0A8H5EUZ3</accession>
<keyword evidence="3" id="KW-0136">Cellulose degradation</keyword>
<dbReference type="InterPro" id="IPR000254">
    <property type="entry name" value="CBD"/>
</dbReference>
<dbReference type="PANTHER" id="PTHR43739:SF2">
    <property type="entry name" value="OLIGOXYLOGLUCAN-REDUCING END-SPECIFIC XYLOGLUCANASE-RELATED"/>
    <property type="match status" value="1"/>
</dbReference>
<evidence type="ECO:0000256" key="9">
    <source>
        <dbReference type="SAM" id="SignalP"/>
    </source>
</evidence>
<dbReference type="GO" id="GO:0016798">
    <property type="term" value="F:hydrolase activity, acting on glycosyl bonds"/>
    <property type="evidence" value="ECO:0007669"/>
    <property type="project" value="UniProtKB-KW"/>
</dbReference>
<dbReference type="GO" id="GO:0030248">
    <property type="term" value="F:cellulose binding"/>
    <property type="evidence" value="ECO:0007669"/>
    <property type="project" value="InterPro"/>
</dbReference>
<protein>
    <recommendedName>
        <fullName evidence="10">CBM1 domain-containing protein</fullName>
    </recommendedName>
</protein>
<evidence type="ECO:0000256" key="2">
    <source>
        <dbReference type="ARBA" id="ARBA00022801"/>
    </source>
</evidence>